<proteinExistence type="predicted"/>
<dbReference type="STRING" id="1235591.CAK95_18830"/>
<dbReference type="EMBL" id="CP021112">
    <property type="protein sequence ID" value="ARQ00914.1"/>
    <property type="molecule type" value="Genomic_DNA"/>
</dbReference>
<dbReference type="KEGG" id="psin:CAK95_18830"/>
<dbReference type="Pfam" id="PF17264">
    <property type="entry name" value="DUF5330"/>
    <property type="match status" value="1"/>
</dbReference>
<evidence type="ECO:0000313" key="2">
    <source>
        <dbReference type="EMBL" id="ARQ00914.1"/>
    </source>
</evidence>
<keyword evidence="3" id="KW-1185">Reference proteome</keyword>
<dbReference type="AlphaFoldDB" id="A0A1W6ZU42"/>
<organism evidence="2 3">
    <name type="scientific">Pseudorhodoplanes sinuspersici</name>
    <dbReference type="NCBI Taxonomy" id="1235591"/>
    <lineage>
        <taxon>Bacteria</taxon>
        <taxon>Pseudomonadati</taxon>
        <taxon>Pseudomonadota</taxon>
        <taxon>Alphaproteobacteria</taxon>
        <taxon>Hyphomicrobiales</taxon>
        <taxon>Pseudorhodoplanes</taxon>
    </lineage>
</organism>
<gene>
    <name evidence="2" type="ORF">CAK95_18830</name>
</gene>
<dbReference type="InterPro" id="IPR035220">
    <property type="entry name" value="DUF5330"/>
</dbReference>
<name>A0A1W6ZU42_9HYPH</name>
<feature type="compositionally biased region" description="Polar residues" evidence="1">
    <location>
        <begin position="92"/>
        <end position="110"/>
    </location>
</feature>
<protein>
    <submittedName>
        <fullName evidence="2">Uncharacterized protein</fullName>
    </submittedName>
</protein>
<feature type="region of interest" description="Disordered" evidence="1">
    <location>
        <begin position="92"/>
        <end position="131"/>
    </location>
</feature>
<sequence length="131" mass="13800">MFFLLRVAFWLSIVLVLLPSGKYQAESQAPAIGAADAVSAASAAVSDMSGFCERQPEACQVGGQAAVAFGQRAQAGARYLFDLLQDSLAPAQTGSIGRSGPLPQSQNTLTPADLNPEWRGPMPPKDPRRPT</sequence>
<dbReference type="OrthoDB" id="7923950at2"/>
<dbReference type="RefSeq" id="WP_086089309.1">
    <property type="nucleotide sequence ID" value="NZ_CP021112.1"/>
</dbReference>
<accession>A0A1W6ZU42</accession>
<reference evidence="2 3" key="1">
    <citation type="submission" date="2017-05" db="EMBL/GenBank/DDBJ databases">
        <title>Full genome sequence of Pseudorhodoplanes sinuspersici.</title>
        <authorList>
            <person name="Dastgheib S.M.M."/>
            <person name="Shavandi M."/>
            <person name="Tirandaz H."/>
        </authorList>
    </citation>
    <scope>NUCLEOTIDE SEQUENCE [LARGE SCALE GENOMIC DNA]</scope>
    <source>
        <strain evidence="2 3">RIPI110</strain>
    </source>
</reference>
<evidence type="ECO:0000313" key="3">
    <source>
        <dbReference type="Proteomes" id="UP000194137"/>
    </source>
</evidence>
<evidence type="ECO:0000256" key="1">
    <source>
        <dbReference type="SAM" id="MobiDB-lite"/>
    </source>
</evidence>
<dbReference type="Proteomes" id="UP000194137">
    <property type="component" value="Chromosome"/>
</dbReference>